<dbReference type="InterPro" id="IPR036663">
    <property type="entry name" value="Fumarylacetoacetase_C_sf"/>
</dbReference>
<dbReference type="GO" id="GO:0008684">
    <property type="term" value="F:2-oxopent-4-enoate hydratase activity"/>
    <property type="evidence" value="ECO:0007669"/>
    <property type="project" value="TreeGrafter"/>
</dbReference>
<reference evidence="1 2" key="1">
    <citation type="submission" date="2017-07" db="EMBL/GenBank/DDBJ databases">
        <title>Draft whole genome sequences of clinical Proprionibacteriaceae strains.</title>
        <authorList>
            <person name="Bernier A.-M."/>
            <person name="Bernard K."/>
            <person name="Domingo M.-C."/>
        </authorList>
    </citation>
    <scope>NUCLEOTIDE SEQUENCE [LARGE SCALE GENOMIC DNA]</scope>
    <source>
        <strain evidence="1 2">NML 130396</strain>
    </source>
</reference>
<dbReference type="PANTHER" id="PTHR30143:SF0">
    <property type="entry name" value="2-KETO-4-PENTENOATE HYDRATASE"/>
    <property type="match status" value="1"/>
</dbReference>
<gene>
    <name evidence="1" type="ORF">CGZ93_16870</name>
</gene>
<dbReference type="OrthoDB" id="9792137at2"/>
<organism evidence="1 2">
    <name type="scientific">Enemella dayhoffiae</name>
    <dbReference type="NCBI Taxonomy" id="2016507"/>
    <lineage>
        <taxon>Bacteria</taxon>
        <taxon>Bacillati</taxon>
        <taxon>Actinomycetota</taxon>
        <taxon>Actinomycetes</taxon>
        <taxon>Propionibacteriales</taxon>
        <taxon>Propionibacteriaceae</taxon>
        <taxon>Enemella</taxon>
    </lineage>
</organism>
<dbReference type="Gene3D" id="3.90.850.10">
    <property type="entry name" value="Fumarylacetoacetase-like, C-terminal domain"/>
    <property type="match status" value="1"/>
</dbReference>
<proteinExistence type="predicted"/>
<dbReference type="SUPFAM" id="SSF56529">
    <property type="entry name" value="FAH"/>
    <property type="match status" value="1"/>
</dbReference>
<dbReference type="GO" id="GO:0005737">
    <property type="term" value="C:cytoplasm"/>
    <property type="evidence" value="ECO:0007669"/>
    <property type="project" value="TreeGrafter"/>
</dbReference>
<dbReference type="Proteomes" id="UP000216311">
    <property type="component" value="Unassembled WGS sequence"/>
</dbReference>
<accession>A0A255GNT2</accession>
<sequence length="348" mass="37093">MWNAARRCCCNCSSTQRRGSPTNCRRPAANPSDALVPIPGTCLAGPPEGSLDWYLSGRSADSAGSAGHCGCPALQRGGSVAKWDETSVAEELLACEAERRDREPFTDEWPELDVDTGYRIQDANLAKRLARGEELIGVKLGLTSEAKQKRMGVYAPFVAWLTDDMVLQPGEPVPQAKLIHPRIEPEIVFVMKDRLEGPGVTRESAMAAVGTISCGAEVIDSRYKNFRFKAGDVIADNASSGAFVVGDKKVSPDEIDLKAEKVEVYSDGELVYTGTGEDVQGHPGEALALAANDLARRGLAIEAGWIVLTGGITDAVFAPPGGRTEVRFSTLGEITIEGGYPTSDHGAN</sequence>
<dbReference type="InterPro" id="IPR050772">
    <property type="entry name" value="Hydratase-Decarb/MhpD_sf"/>
</dbReference>
<evidence type="ECO:0000313" key="1">
    <source>
        <dbReference type="EMBL" id="OYO17241.1"/>
    </source>
</evidence>
<keyword evidence="2" id="KW-1185">Reference proteome</keyword>
<dbReference type="EMBL" id="NMVQ01000046">
    <property type="protein sequence ID" value="OYO17241.1"/>
    <property type="molecule type" value="Genomic_DNA"/>
</dbReference>
<name>A0A255GNT2_9ACTN</name>
<comment type="caution">
    <text evidence="1">The sequence shown here is derived from an EMBL/GenBank/DDBJ whole genome shotgun (WGS) entry which is preliminary data.</text>
</comment>
<dbReference type="PANTHER" id="PTHR30143">
    <property type="entry name" value="ACID HYDRATASE"/>
    <property type="match status" value="1"/>
</dbReference>
<evidence type="ECO:0000313" key="2">
    <source>
        <dbReference type="Proteomes" id="UP000216311"/>
    </source>
</evidence>
<protein>
    <submittedName>
        <fullName evidence="1">4-oxalocrotonate decarboxylase</fullName>
    </submittedName>
</protein>
<dbReference type="AlphaFoldDB" id="A0A255GNT2"/>